<feature type="domain" description="Major facilitator superfamily (MFS) profile" evidence="8">
    <location>
        <begin position="49"/>
        <end position="466"/>
    </location>
</feature>
<feature type="compositionally biased region" description="Basic and acidic residues" evidence="6">
    <location>
        <begin position="487"/>
        <end position="496"/>
    </location>
</feature>
<feature type="transmembrane region" description="Helical" evidence="7">
    <location>
        <begin position="284"/>
        <end position="304"/>
    </location>
</feature>
<keyword evidence="2" id="KW-0813">Transport</keyword>
<feature type="transmembrane region" description="Helical" evidence="7">
    <location>
        <begin position="316"/>
        <end position="335"/>
    </location>
</feature>
<comment type="subcellular location">
    <subcellularLocation>
        <location evidence="1">Membrane</location>
        <topology evidence="1">Multi-pass membrane protein</topology>
    </subcellularLocation>
</comment>
<comment type="caution">
    <text evidence="9">The sequence shown here is derived from an EMBL/GenBank/DDBJ whole genome shotgun (WGS) entry which is preliminary data.</text>
</comment>
<evidence type="ECO:0000256" key="7">
    <source>
        <dbReference type="SAM" id="Phobius"/>
    </source>
</evidence>
<dbReference type="Pfam" id="PF20163">
    <property type="entry name" value="DUF6536"/>
    <property type="match status" value="1"/>
</dbReference>
<organism evidence="9 10">
    <name type="scientific">Colletotrichum asianum</name>
    <dbReference type="NCBI Taxonomy" id="702518"/>
    <lineage>
        <taxon>Eukaryota</taxon>
        <taxon>Fungi</taxon>
        <taxon>Dikarya</taxon>
        <taxon>Ascomycota</taxon>
        <taxon>Pezizomycotina</taxon>
        <taxon>Sordariomycetes</taxon>
        <taxon>Hypocreomycetidae</taxon>
        <taxon>Glomerellales</taxon>
        <taxon>Glomerellaceae</taxon>
        <taxon>Colletotrichum</taxon>
        <taxon>Colletotrichum gloeosporioides species complex</taxon>
    </lineage>
</organism>
<dbReference type="FunFam" id="1.20.1250.20:FF:000013">
    <property type="entry name" value="MFS general substrate transporter"/>
    <property type="match status" value="1"/>
</dbReference>
<feature type="transmembrane region" description="Helical" evidence="7">
    <location>
        <begin position="115"/>
        <end position="134"/>
    </location>
</feature>
<feature type="transmembrane region" description="Helical" evidence="7">
    <location>
        <begin position="176"/>
        <end position="198"/>
    </location>
</feature>
<dbReference type="FunFam" id="1.20.1250.20:FF:000057">
    <property type="entry name" value="MFS general substrate transporter"/>
    <property type="match status" value="1"/>
</dbReference>
<dbReference type="InterPro" id="IPR036259">
    <property type="entry name" value="MFS_trans_sf"/>
</dbReference>
<dbReference type="Gene3D" id="1.20.1250.20">
    <property type="entry name" value="MFS general substrate transporter like domains"/>
    <property type="match status" value="2"/>
</dbReference>
<evidence type="ECO:0000256" key="1">
    <source>
        <dbReference type="ARBA" id="ARBA00004141"/>
    </source>
</evidence>
<evidence type="ECO:0000259" key="8">
    <source>
        <dbReference type="PROSITE" id="PS50850"/>
    </source>
</evidence>
<dbReference type="GO" id="GO:0022857">
    <property type="term" value="F:transmembrane transporter activity"/>
    <property type="evidence" value="ECO:0007669"/>
    <property type="project" value="InterPro"/>
</dbReference>
<dbReference type="PANTHER" id="PTHR43791">
    <property type="entry name" value="PERMEASE-RELATED"/>
    <property type="match status" value="1"/>
</dbReference>
<dbReference type="InterPro" id="IPR011701">
    <property type="entry name" value="MFS"/>
</dbReference>
<dbReference type="EMBL" id="WOWK01000017">
    <property type="protein sequence ID" value="KAF0328424.1"/>
    <property type="molecule type" value="Genomic_DNA"/>
</dbReference>
<feature type="transmembrane region" description="Helical" evidence="7">
    <location>
        <begin position="45"/>
        <end position="62"/>
    </location>
</feature>
<gene>
    <name evidence="9" type="ORF">GQ607_004220</name>
</gene>
<name>A0A8H3WJP1_9PEZI</name>
<evidence type="ECO:0000256" key="2">
    <source>
        <dbReference type="ARBA" id="ARBA00022448"/>
    </source>
</evidence>
<evidence type="ECO:0000313" key="9">
    <source>
        <dbReference type="EMBL" id="KAF0328424.1"/>
    </source>
</evidence>
<evidence type="ECO:0000256" key="6">
    <source>
        <dbReference type="SAM" id="MobiDB-lite"/>
    </source>
</evidence>
<dbReference type="Pfam" id="PF07690">
    <property type="entry name" value="MFS_1"/>
    <property type="match status" value="1"/>
</dbReference>
<feature type="transmembrane region" description="Helical" evidence="7">
    <location>
        <begin position="1153"/>
        <end position="1174"/>
    </location>
</feature>
<keyword evidence="3 7" id="KW-0812">Transmembrane</keyword>
<feature type="transmembrane region" description="Helical" evidence="7">
    <location>
        <begin position="347"/>
        <end position="365"/>
    </location>
</feature>
<dbReference type="PROSITE" id="PS50850">
    <property type="entry name" value="MFS"/>
    <property type="match status" value="1"/>
</dbReference>
<feature type="transmembrane region" description="Helical" evidence="7">
    <location>
        <begin position="377"/>
        <end position="399"/>
    </location>
</feature>
<dbReference type="InterPro" id="IPR046623">
    <property type="entry name" value="DUF6536"/>
</dbReference>
<evidence type="ECO:0000256" key="5">
    <source>
        <dbReference type="ARBA" id="ARBA00023136"/>
    </source>
</evidence>
<proteinExistence type="predicted"/>
<evidence type="ECO:0000256" key="4">
    <source>
        <dbReference type="ARBA" id="ARBA00022989"/>
    </source>
</evidence>
<feature type="region of interest" description="Disordered" evidence="6">
    <location>
        <begin position="485"/>
        <end position="525"/>
    </location>
</feature>
<feature type="transmembrane region" description="Helical" evidence="7">
    <location>
        <begin position="210"/>
        <end position="232"/>
    </location>
</feature>
<feature type="transmembrane region" description="Helical" evidence="7">
    <location>
        <begin position="1013"/>
        <end position="1032"/>
    </location>
</feature>
<accession>A0A8H3WJP1</accession>
<dbReference type="Proteomes" id="UP000434172">
    <property type="component" value="Unassembled WGS sequence"/>
</dbReference>
<dbReference type="GO" id="GO:0016020">
    <property type="term" value="C:membrane"/>
    <property type="evidence" value="ECO:0007669"/>
    <property type="project" value="UniProtKB-SubCell"/>
</dbReference>
<dbReference type="PANTHER" id="PTHR43791:SF78">
    <property type="entry name" value="TRANSPORTER, PUTATIVE (AFU_ORTHOLOGUE AFUA_3G01370)-RELATED"/>
    <property type="match status" value="1"/>
</dbReference>
<feature type="transmembrane region" description="Helical" evidence="7">
    <location>
        <begin position="406"/>
        <end position="428"/>
    </location>
</feature>
<feature type="compositionally biased region" description="Basic and acidic residues" evidence="6">
    <location>
        <begin position="506"/>
        <end position="518"/>
    </location>
</feature>
<keyword evidence="10" id="KW-1185">Reference proteome</keyword>
<feature type="transmembrane region" description="Helical" evidence="7">
    <location>
        <begin position="1039"/>
        <end position="1060"/>
    </location>
</feature>
<evidence type="ECO:0000313" key="10">
    <source>
        <dbReference type="Proteomes" id="UP000434172"/>
    </source>
</evidence>
<protein>
    <recommendedName>
        <fullName evidence="8">Major facilitator superfamily (MFS) profile domain-containing protein</fullName>
    </recommendedName>
</protein>
<reference evidence="9 10" key="1">
    <citation type="submission" date="2019-12" db="EMBL/GenBank/DDBJ databases">
        <title>A genome sequence resource for the geographically widespread anthracnose pathogen Colletotrichum asianum.</title>
        <authorList>
            <person name="Meng Y."/>
        </authorList>
    </citation>
    <scope>NUCLEOTIDE SEQUENCE [LARGE SCALE GENOMIC DNA]</scope>
    <source>
        <strain evidence="9 10">ICMP 18580</strain>
    </source>
</reference>
<dbReference type="AlphaFoldDB" id="A0A8H3WJP1"/>
<feature type="transmembrane region" description="Helical" evidence="7">
    <location>
        <begin position="89"/>
        <end position="108"/>
    </location>
</feature>
<feature type="transmembrane region" description="Helical" evidence="7">
    <location>
        <begin position="976"/>
        <end position="1001"/>
    </location>
</feature>
<feature type="transmembrane region" description="Helical" evidence="7">
    <location>
        <begin position="140"/>
        <end position="164"/>
    </location>
</feature>
<keyword evidence="4 7" id="KW-1133">Transmembrane helix</keyword>
<evidence type="ECO:0000256" key="3">
    <source>
        <dbReference type="ARBA" id="ARBA00022692"/>
    </source>
</evidence>
<dbReference type="SUPFAM" id="SSF103473">
    <property type="entry name" value="MFS general substrate transporter"/>
    <property type="match status" value="1"/>
</dbReference>
<feature type="transmembrane region" description="Helical" evidence="7">
    <location>
        <begin position="562"/>
        <end position="589"/>
    </location>
</feature>
<sequence>MTDIKSSKDLVNDHDLLGAKPIDPSRVVELTDAEKTIEKRLVKRIDWLIMPLILTVYLLNWIDRNNYASARLAGLEDDLNLGLTQYQTGLSILFVGYILGQIPSNLLLNWFGRPSLYLGFFTIAWGMVSAFTALVQSFAGIVICRFILGFVEAPFFPGVLFYLSKWYTKKEMNLRMSIFYSGALIAGAFGNLIAAGILEGLAGVRGLSAWRWLYILEGSITVVAGIVVCIFLPNFPQTWRALTPEMQHVANRRLALEAAEADIDEEGVSSQLKGLKLCIADPKVWIFAFIYMGLTGAQGFGYYFPTLTRTLGYSHYISLLLVAPPHIFITIWSYAHGFVSDRFTTRYWFCLYPAVISIIGFVVFMTTDIFGPKYMTFFFMMFLMNINGTLFSWIAGVVSRPPAKRAAAYALINSLGNSVSIWTPYTYLDKESPYFFTGIGICVGLIASAAALMTLLRFILIRENNRSGPAGQPEPSEAVIENVNEESATHDHEDATTIRTASPAHTQDRTTQPKEDSNSQRASSFRVQRFADRQTLSGWFPQIDNDEKNNWRIWLSRRSRALMVQIGIIGLILMTNFGLTIFAVASYGSSNGVGLIYQGDCSNVKKLDQWLHLLINLLGTGMLSASNYCMQLQAAPTRANVDAAHAAKKWLDIGIPSLRNLRYLSNWRRASWALLALSSIPVHLIYNSAVFQSLSSHNYTVAVIKDSFLANSTWSLTTAEANRAGDWGWNDTRVNPTNLDYEQIIRGMQQNASSYQEMNVSDCFALYDDYWQPQGNVLVLVKNQSVQTPPDDSLLMYVSIVPRSDDWGKNMWALGNGTGRFIAQSPPKPVTVWYLGPKHYEVARCLVQPPNELHTKCRFEYSPPIMFTICIMNFIKAFIMICIWYLRKWQDQKQHRKAKEVLYTLGDAIASFMKDPCEQTKDLGLSTKNDFMTTRKWKHRLVKQTPVILKETTNREAKEFSPTAKQWRSAASLKRWVILLCMCLLVIVIAAILLSMSFVSLRHRRFGVSIPELWDLGFGALTPYTYLVLNLPQRDPVGLITNVLLANLPQLVLSIVYIMYNTMLSTFLVQREFSRMYNPEFRKPLRVSEPVGIQRSSYFVSLPLRYGIPLYASSGVMHWLISQSLFLARIRAISADGSDDETNSFSTCGYSPIAVFIAMLAGLVIIVFIVAIGFRCYDGTMRMVSTNSLAISAACHVLEEDRASGYLLPVQWGAIQMTGGEGKCAFTTAAADTVKVPQQGLRYK</sequence>
<feature type="transmembrane region" description="Helical" evidence="7">
    <location>
        <begin position="434"/>
        <end position="456"/>
    </location>
</feature>
<dbReference type="InterPro" id="IPR020846">
    <property type="entry name" value="MFS_dom"/>
</dbReference>
<dbReference type="OrthoDB" id="5429634at2759"/>
<feature type="transmembrane region" description="Helical" evidence="7">
    <location>
        <begin position="865"/>
        <end position="886"/>
    </location>
</feature>
<keyword evidence="5 7" id="KW-0472">Membrane</keyword>